<keyword evidence="4 10" id="KW-0436">Ligase</keyword>
<dbReference type="EC" id="6.3.2.17" evidence="3"/>
<dbReference type="UniPathway" id="UPA00077">
    <property type="reaction ID" value="UER00157"/>
</dbReference>
<evidence type="ECO:0000259" key="11">
    <source>
        <dbReference type="Pfam" id="PF08245"/>
    </source>
</evidence>
<dbReference type="GO" id="GO:0046654">
    <property type="term" value="P:tetrahydrofolate biosynthetic process"/>
    <property type="evidence" value="ECO:0007669"/>
    <property type="project" value="UniProtKB-UniPathway"/>
</dbReference>
<dbReference type="Gene3D" id="3.40.1190.10">
    <property type="entry name" value="Mur-like, catalytic domain"/>
    <property type="match status" value="1"/>
</dbReference>
<evidence type="ECO:0000256" key="9">
    <source>
        <dbReference type="ARBA" id="ARBA00047493"/>
    </source>
</evidence>
<dbReference type="Pfam" id="PF08245">
    <property type="entry name" value="Mur_ligase_M"/>
    <property type="match status" value="1"/>
</dbReference>
<accession>A0A255YSX3</accession>
<dbReference type="InterPro" id="IPR013221">
    <property type="entry name" value="Mur_ligase_cen"/>
</dbReference>
<keyword evidence="13" id="KW-1185">Reference proteome</keyword>
<dbReference type="RefSeq" id="WP_094457364.1">
    <property type="nucleotide sequence ID" value="NZ_NOXU01000031.1"/>
</dbReference>
<comment type="cofactor">
    <cofactor evidence="1">
        <name>Mg(2+)</name>
        <dbReference type="ChEBI" id="CHEBI:18420"/>
    </cofactor>
</comment>
<dbReference type="GO" id="GO:0005524">
    <property type="term" value="F:ATP binding"/>
    <property type="evidence" value="ECO:0007669"/>
    <property type="project" value="UniProtKB-KW"/>
</dbReference>
<dbReference type="PROSITE" id="PS01012">
    <property type="entry name" value="FOLYLPOLYGLU_SYNT_2"/>
    <property type="match status" value="1"/>
</dbReference>
<evidence type="ECO:0000256" key="4">
    <source>
        <dbReference type="ARBA" id="ARBA00022598"/>
    </source>
</evidence>
<evidence type="ECO:0000256" key="2">
    <source>
        <dbReference type="ARBA" id="ARBA00008276"/>
    </source>
</evidence>
<name>A0A255YSX3_9PROT</name>
<keyword evidence="6 10" id="KW-0547">Nucleotide-binding</keyword>
<reference evidence="12 13" key="1">
    <citation type="submission" date="2017-07" db="EMBL/GenBank/DDBJ databases">
        <title>Niveispirillum cyanobacteriorum sp. nov., isolated from cyanobacterial aggregates in a eutrophic lake.</title>
        <authorList>
            <person name="Cai H."/>
        </authorList>
    </citation>
    <scope>NUCLEOTIDE SEQUENCE [LARGE SCALE GENOMIC DNA]</scope>
    <source>
        <strain evidence="13">TH1-14</strain>
    </source>
</reference>
<evidence type="ECO:0000256" key="10">
    <source>
        <dbReference type="PIRNR" id="PIRNR001563"/>
    </source>
</evidence>
<evidence type="ECO:0000256" key="3">
    <source>
        <dbReference type="ARBA" id="ARBA00013025"/>
    </source>
</evidence>
<feature type="domain" description="Mur ligase central" evidence="11">
    <location>
        <begin position="56"/>
        <end position="273"/>
    </location>
</feature>
<evidence type="ECO:0000256" key="1">
    <source>
        <dbReference type="ARBA" id="ARBA00001946"/>
    </source>
</evidence>
<dbReference type="AlphaFoldDB" id="A0A255YSX3"/>
<dbReference type="NCBIfam" id="TIGR01499">
    <property type="entry name" value="folC"/>
    <property type="match status" value="1"/>
</dbReference>
<protein>
    <recommendedName>
        <fullName evidence="3">tetrahydrofolate synthase</fullName>
        <ecNumber evidence="3">6.3.2.17</ecNumber>
    </recommendedName>
</protein>
<sequence length="441" mass="46836">MIKAAPLLPASPRLEAALERMRQLHPVVIDLSLGRIERLLARLGHPERRLPPTVHVAGTNGKGSTVAFLRAMAEAAGHRVHVYTSPHLVRFNERIRLAGNLIGDDDLADILEEVEKANAGDPITFFEVTTAAAFLAFSRVPADLLILEVGLGGRLDATNVIDAPVVSLLTRISLDHTQFLGPTLADIAGEKAGIIKAGRHAIAGRQADPVVEHVFANRAAALAAPLALHGRDWSVSANETGFRFEDRTRRLDLPPPGLMGAHQVDNAGLAIAATAFLPVRIEEDAIRQGLARVEWPARLQRLTRGPLPDLLPAGWDLFLDGGHNDSAGEVLALQLAAWGAEGRPLDVVFGMLGSKRPLDFLRPVAPYVRRLRAVAIPGEPNSVTAADAAAFARQAGMEADAALDVAGAVAELAALGREGMPARLLICGSLYLAGTVLARNG</sequence>
<evidence type="ECO:0000256" key="8">
    <source>
        <dbReference type="ARBA" id="ARBA00022842"/>
    </source>
</evidence>
<dbReference type="InterPro" id="IPR001645">
    <property type="entry name" value="Folylpolyglutamate_synth"/>
</dbReference>
<dbReference type="PANTHER" id="PTHR11136:SF0">
    <property type="entry name" value="DIHYDROFOLATE SYNTHETASE-RELATED"/>
    <property type="match status" value="1"/>
</dbReference>
<comment type="catalytic activity">
    <reaction evidence="9">
        <text>(6S)-5,6,7,8-tetrahydrofolyl-(gamma-L-Glu)(n) + L-glutamate + ATP = (6S)-5,6,7,8-tetrahydrofolyl-(gamma-L-Glu)(n+1) + ADP + phosphate + H(+)</text>
        <dbReference type="Rhea" id="RHEA:10580"/>
        <dbReference type="Rhea" id="RHEA-COMP:14738"/>
        <dbReference type="Rhea" id="RHEA-COMP:14740"/>
        <dbReference type="ChEBI" id="CHEBI:15378"/>
        <dbReference type="ChEBI" id="CHEBI:29985"/>
        <dbReference type="ChEBI" id="CHEBI:30616"/>
        <dbReference type="ChEBI" id="CHEBI:43474"/>
        <dbReference type="ChEBI" id="CHEBI:141005"/>
        <dbReference type="ChEBI" id="CHEBI:456216"/>
        <dbReference type="EC" id="6.3.2.17"/>
    </reaction>
</comment>
<organism evidence="12 13">
    <name type="scientific">Niveispirillum lacus</name>
    <dbReference type="NCBI Taxonomy" id="1981099"/>
    <lineage>
        <taxon>Bacteria</taxon>
        <taxon>Pseudomonadati</taxon>
        <taxon>Pseudomonadota</taxon>
        <taxon>Alphaproteobacteria</taxon>
        <taxon>Rhodospirillales</taxon>
        <taxon>Azospirillaceae</taxon>
        <taxon>Niveispirillum</taxon>
    </lineage>
</organism>
<dbReference type="PANTHER" id="PTHR11136">
    <property type="entry name" value="FOLYLPOLYGLUTAMATE SYNTHASE-RELATED"/>
    <property type="match status" value="1"/>
</dbReference>
<dbReference type="SUPFAM" id="SSF53244">
    <property type="entry name" value="MurD-like peptide ligases, peptide-binding domain"/>
    <property type="match status" value="1"/>
</dbReference>
<dbReference type="GO" id="GO:0004326">
    <property type="term" value="F:tetrahydrofolylpolyglutamate synthase activity"/>
    <property type="evidence" value="ECO:0007669"/>
    <property type="project" value="UniProtKB-EC"/>
</dbReference>
<dbReference type="GO" id="GO:0008841">
    <property type="term" value="F:dihydrofolate synthase activity"/>
    <property type="evidence" value="ECO:0007669"/>
    <property type="project" value="TreeGrafter"/>
</dbReference>
<comment type="similarity">
    <text evidence="2 10">Belongs to the folylpolyglutamate synthase family.</text>
</comment>
<dbReference type="SUPFAM" id="SSF53623">
    <property type="entry name" value="MurD-like peptide ligases, catalytic domain"/>
    <property type="match status" value="1"/>
</dbReference>
<dbReference type="OrthoDB" id="9809356at2"/>
<dbReference type="FunFam" id="3.40.1190.10:FF:000011">
    <property type="entry name" value="Folylpolyglutamate synthase/dihydrofolate synthase"/>
    <property type="match status" value="1"/>
</dbReference>
<keyword evidence="8" id="KW-0460">Magnesium</keyword>
<evidence type="ECO:0000313" key="13">
    <source>
        <dbReference type="Proteomes" id="UP000216998"/>
    </source>
</evidence>
<evidence type="ECO:0000313" key="12">
    <source>
        <dbReference type="EMBL" id="OYQ32322.1"/>
    </source>
</evidence>
<keyword evidence="5" id="KW-0479">Metal-binding</keyword>
<evidence type="ECO:0000256" key="5">
    <source>
        <dbReference type="ARBA" id="ARBA00022723"/>
    </source>
</evidence>
<keyword evidence="7 10" id="KW-0067">ATP-binding</keyword>
<dbReference type="Proteomes" id="UP000216998">
    <property type="component" value="Unassembled WGS sequence"/>
</dbReference>
<dbReference type="Gene3D" id="3.90.190.20">
    <property type="entry name" value="Mur ligase, C-terminal domain"/>
    <property type="match status" value="1"/>
</dbReference>
<gene>
    <name evidence="12" type="ORF">CHU95_16080</name>
</gene>
<proteinExistence type="inferred from homology"/>
<dbReference type="InterPro" id="IPR036615">
    <property type="entry name" value="Mur_ligase_C_dom_sf"/>
</dbReference>
<evidence type="ECO:0000256" key="6">
    <source>
        <dbReference type="ARBA" id="ARBA00022741"/>
    </source>
</evidence>
<evidence type="ECO:0000256" key="7">
    <source>
        <dbReference type="ARBA" id="ARBA00022840"/>
    </source>
</evidence>
<dbReference type="PIRSF" id="PIRSF001563">
    <property type="entry name" value="Folylpolyglu_synth"/>
    <property type="match status" value="1"/>
</dbReference>
<dbReference type="EMBL" id="NOXU01000031">
    <property type="protein sequence ID" value="OYQ32322.1"/>
    <property type="molecule type" value="Genomic_DNA"/>
</dbReference>
<dbReference type="InterPro" id="IPR018109">
    <property type="entry name" value="Folylpolyglutamate_synth_CS"/>
</dbReference>
<dbReference type="InterPro" id="IPR036565">
    <property type="entry name" value="Mur-like_cat_sf"/>
</dbReference>
<dbReference type="GO" id="GO:0046872">
    <property type="term" value="F:metal ion binding"/>
    <property type="evidence" value="ECO:0007669"/>
    <property type="project" value="UniProtKB-KW"/>
</dbReference>
<comment type="caution">
    <text evidence="12">The sequence shown here is derived from an EMBL/GenBank/DDBJ whole genome shotgun (WGS) entry which is preliminary data.</text>
</comment>
<dbReference type="GO" id="GO:0005737">
    <property type="term" value="C:cytoplasm"/>
    <property type="evidence" value="ECO:0007669"/>
    <property type="project" value="TreeGrafter"/>
</dbReference>